<dbReference type="InterPro" id="IPR008271">
    <property type="entry name" value="Ser/Thr_kinase_AS"/>
</dbReference>
<evidence type="ECO:0000259" key="8">
    <source>
        <dbReference type="PROSITE" id="PS50011"/>
    </source>
</evidence>
<dbReference type="Pfam" id="PF00069">
    <property type="entry name" value="Pkinase"/>
    <property type="match status" value="1"/>
</dbReference>
<keyword evidence="7" id="KW-1133">Transmembrane helix</keyword>
<evidence type="ECO:0000313" key="10">
    <source>
        <dbReference type="Proteomes" id="UP000319557"/>
    </source>
</evidence>
<dbReference type="InterPro" id="IPR000719">
    <property type="entry name" value="Prot_kinase_dom"/>
</dbReference>
<dbReference type="SMART" id="SM00220">
    <property type="entry name" value="S_TKc"/>
    <property type="match status" value="1"/>
</dbReference>
<keyword evidence="10" id="KW-1185">Reference proteome</keyword>
<evidence type="ECO:0000256" key="7">
    <source>
        <dbReference type="SAM" id="Phobius"/>
    </source>
</evidence>
<name>A0A517M7X2_9BACT</name>
<evidence type="ECO:0000256" key="3">
    <source>
        <dbReference type="ARBA" id="ARBA00022777"/>
    </source>
</evidence>
<dbReference type="EC" id="2.7.11.1" evidence="9"/>
<dbReference type="GO" id="GO:0004674">
    <property type="term" value="F:protein serine/threonine kinase activity"/>
    <property type="evidence" value="ECO:0007669"/>
    <property type="project" value="UniProtKB-EC"/>
</dbReference>
<keyword evidence="7" id="KW-0472">Membrane</keyword>
<dbReference type="InterPro" id="IPR017441">
    <property type="entry name" value="Protein_kinase_ATP_BS"/>
</dbReference>
<sequence length="490" mass="54192">MADERNFGVDASKAAAARDHHTTEHGYVTAHDPSVDRTLLLPGMQVDRFVIQQEVGRGGFGIVYKALDPNLGRHVAIKVPRADFLTAPTDRLYREAKIVATLDHAGIVRVYEAGNDSETSFIVSQLCEGPDLHTWMLDPANRLSFVQAAELIGQLADALSYAHAHGVLHRDVKPGNVLLFPLATPTSTDEPLPGHVLPFQPRLTDFGLASMQSSDWAITRNSVAIGTPLYMAPECFARGDQTPGEPADIYGLGAVLFELLIGKPPVRGEHFGQLLHSITNEVREYPHQLDARVPIDLSIICNKCLRKDAEDRYASAGDLRDDLRRFLQGQPIDARVPTWRDRFAKWCQQPQRIRLAGASSFWFHLMLVPWLVGQLLLLGSMGAIPRDILVRSLIDAFWVSVVLHLPQVWLGYRLAKGSRWPFWPSAITSVLSLCVFAASAFSQQALFDYMYPSSVSKVATFSLLISAGSIVLGCYVLAIPAYLRSRRHAA</sequence>
<dbReference type="Gene3D" id="3.30.200.20">
    <property type="entry name" value="Phosphorylase Kinase, domain 1"/>
    <property type="match status" value="1"/>
</dbReference>
<reference evidence="9 10" key="1">
    <citation type="submission" date="2019-02" db="EMBL/GenBank/DDBJ databases">
        <title>Deep-cultivation of Planctomycetes and their phenomic and genomic characterization uncovers novel biology.</title>
        <authorList>
            <person name="Wiegand S."/>
            <person name="Jogler M."/>
            <person name="Boedeker C."/>
            <person name="Pinto D."/>
            <person name="Vollmers J."/>
            <person name="Rivas-Marin E."/>
            <person name="Kohn T."/>
            <person name="Peeters S.H."/>
            <person name="Heuer A."/>
            <person name="Rast P."/>
            <person name="Oberbeckmann S."/>
            <person name="Bunk B."/>
            <person name="Jeske O."/>
            <person name="Meyerdierks A."/>
            <person name="Storesund J.E."/>
            <person name="Kallscheuer N."/>
            <person name="Luecker S."/>
            <person name="Lage O.M."/>
            <person name="Pohl T."/>
            <person name="Merkel B.J."/>
            <person name="Hornburger P."/>
            <person name="Mueller R.-W."/>
            <person name="Bruemmer F."/>
            <person name="Labrenz M."/>
            <person name="Spormann A.M."/>
            <person name="Op den Camp H."/>
            <person name="Overmann J."/>
            <person name="Amann R."/>
            <person name="Jetten M.S.M."/>
            <person name="Mascher T."/>
            <person name="Medema M.H."/>
            <person name="Devos D.P."/>
            <person name="Kaster A.-K."/>
            <person name="Ovreas L."/>
            <person name="Rohde M."/>
            <person name="Galperin M.Y."/>
            <person name="Jogler C."/>
        </authorList>
    </citation>
    <scope>NUCLEOTIDE SEQUENCE [LARGE SCALE GENOMIC DNA]</scope>
    <source>
        <strain evidence="9 10">EC9</strain>
    </source>
</reference>
<dbReference type="Gene3D" id="1.10.510.10">
    <property type="entry name" value="Transferase(Phosphotransferase) domain 1"/>
    <property type="match status" value="1"/>
</dbReference>
<feature type="binding site" evidence="5">
    <location>
        <position position="78"/>
    </location>
    <ligand>
        <name>ATP</name>
        <dbReference type="ChEBI" id="CHEBI:30616"/>
    </ligand>
</feature>
<dbReference type="RefSeq" id="WP_145348688.1">
    <property type="nucleotide sequence ID" value="NZ_CP036261.1"/>
</dbReference>
<dbReference type="PROSITE" id="PS00108">
    <property type="entry name" value="PROTEIN_KINASE_ST"/>
    <property type="match status" value="1"/>
</dbReference>
<dbReference type="PANTHER" id="PTHR43289">
    <property type="entry name" value="MITOGEN-ACTIVATED PROTEIN KINASE KINASE KINASE 20-RELATED"/>
    <property type="match status" value="1"/>
</dbReference>
<evidence type="ECO:0000256" key="1">
    <source>
        <dbReference type="ARBA" id="ARBA00022679"/>
    </source>
</evidence>
<feature type="transmembrane region" description="Helical" evidence="7">
    <location>
        <begin position="361"/>
        <end position="384"/>
    </location>
</feature>
<proteinExistence type="predicted"/>
<dbReference type="InterPro" id="IPR011009">
    <property type="entry name" value="Kinase-like_dom_sf"/>
</dbReference>
<feature type="transmembrane region" description="Helical" evidence="7">
    <location>
        <begin position="422"/>
        <end position="441"/>
    </location>
</feature>
<keyword evidence="3 9" id="KW-0418">Kinase</keyword>
<feature type="region of interest" description="Disordered" evidence="6">
    <location>
        <begin position="1"/>
        <end position="29"/>
    </location>
</feature>
<dbReference type="OrthoDB" id="6111975at2"/>
<evidence type="ECO:0000313" key="9">
    <source>
        <dbReference type="EMBL" id="QDS90973.1"/>
    </source>
</evidence>
<dbReference type="Proteomes" id="UP000319557">
    <property type="component" value="Chromosome"/>
</dbReference>
<dbReference type="CDD" id="cd14014">
    <property type="entry name" value="STKc_PknB_like"/>
    <property type="match status" value="1"/>
</dbReference>
<dbReference type="PROSITE" id="PS50011">
    <property type="entry name" value="PROTEIN_KINASE_DOM"/>
    <property type="match status" value="1"/>
</dbReference>
<dbReference type="PANTHER" id="PTHR43289:SF30">
    <property type="entry name" value="NON-SPECIFIC SERINE_THREONINE PROTEIN KINASE"/>
    <property type="match status" value="1"/>
</dbReference>
<dbReference type="AlphaFoldDB" id="A0A517M7X2"/>
<gene>
    <name evidence="9" type="primary">pknB_25</name>
    <name evidence="9" type="ORF">EC9_51920</name>
</gene>
<evidence type="ECO:0000256" key="5">
    <source>
        <dbReference type="PROSITE-ProRule" id="PRU10141"/>
    </source>
</evidence>
<dbReference type="SUPFAM" id="SSF56112">
    <property type="entry name" value="Protein kinase-like (PK-like)"/>
    <property type="match status" value="1"/>
</dbReference>
<dbReference type="KEGG" id="ruv:EC9_51920"/>
<accession>A0A517M7X2</accession>
<keyword evidence="7" id="KW-0812">Transmembrane</keyword>
<keyword evidence="1 9" id="KW-0808">Transferase</keyword>
<evidence type="ECO:0000256" key="6">
    <source>
        <dbReference type="SAM" id="MobiDB-lite"/>
    </source>
</evidence>
<keyword evidence="4 5" id="KW-0067">ATP-binding</keyword>
<dbReference type="GO" id="GO:0005524">
    <property type="term" value="F:ATP binding"/>
    <property type="evidence" value="ECO:0007669"/>
    <property type="project" value="UniProtKB-UniRule"/>
</dbReference>
<dbReference type="EMBL" id="CP036261">
    <property type="protein sequence ID" value="QDS90973.1"/>
    <property type="molecule type" value="Genomic_DNA"/>
</dbReference>
<feature type="transmembrane region" description="Helical" evidence="7">
    <location>
        <begin position="461"/>
        <end position="483"/>
    </location>
</feature>
<dbReference type="PROSITE" id="PS00107">
    <property type="entry name" value="PROTEIN_KINASE_ATP"/>
    <property type="match status" value="1"/>
</dbReference>
<feature type="domain" description="Protein kinase" evidence="8">
    <location>
        <begin position="49"/>
        <end position="327"/>
    </location>
</feature>
<keyword evidence="2 5" id="KW-0547">Nucleotide-binding</keyword>
<evidence type="ECO:0000256" key="4">
    <source>
        <dbReference type="ARBA" id="ARBA00022840"/>
    </source>
</evidence>
<protein>
    <submittedName>
        <fullName evidence="9">Serine/threonine-protein kinase PknB</fullName>
        <ecNumber evidence="9">2.7.11.1</ecNumber>
    </submittedName>
</protein>
<organism evidence="9 10">
    <name type="scientific">Rosistilla ulvae</name>
    <dbReference type="NCBI Taxonomy" id="1930277"/>
    <lineage>
        <taxon>Bacteria</taxon>
        <taxon>Pseudomonadati</taxon>
        <taxon>Planctomycetota</taxon>
        <taxon>Planctomycetia</taxon>
        <taxon>Pirellulales</taxon>
        <taxon>Pirellulaceae</taxon>
        <taxon>Rosistilla</taxon>
    </lineage>
</organism>
<evidence type="ECO:0000256" key="2">
    <source>
        <dbReference type="ARBA" id="ARBA00022741"/>
    </source>
</evidence>